<gene>
    <name evidence="7" type="ORF">BLA29_004098</name>
</gene>
<dbReference type="GO" id="GO:0009755">
    <property type="term" value="P:hormone-mediated signaling pathway"/>
    <property type="evidence" value="ECO:0007669"/>
    <property type="project" value="TreeGrafter"/>
</dbReference>
<name>A0A1Y3BCU2_EURMA</name>
<dbReference type="EMBL" id="MUJZ01031315">
    <property type="protein sequence ID" value="OTF77708.1"/>
    <property type="molecule type" value="Genomic_DNA"/>
</dbReference>
<reference evidence="7 8" key="1">
    <citation type="submission" date="2017-03" db="EMBL/GenBank/DDBJ databases">
        <title>Genome Survey of Euroglyphus maynei.</title>
        <authorList>
            <person name="Arlian L.G."/>
            <person name="Morgan M.S."/>
            <person name="Rider S.D."/>
        </authorList>
    </citation>
    <scope>NUCLEOTIDE SEQUENCE [LARGE SCALE GENOMIC DNA]</scope>
    <source>
        <strain evidence="7">Arlian Lab</strain>
        <tissue evidence="7">Whole body</tissue>
    </source>
</reference>
<dbReference type="PANTHER" id="PTHR24372">
    <property type="entry name" value="GLYCOPROTEIN HORMONE RECEPTOR"/>
    <property type="match status" value="1"/>
</dbReference>
<proteinExistence type="predicted"/>
<dbReference type="Gene3D" id="1.20.1070.10">
    <property type="entry name" value="Rhodopsin 7-helix transmembrane proteins"/>
    <property type="match status" value="1"/>
</dbReference>
<keyword evidence="4 5" id="KW-0472">Membrane</keyword>
<dbReference type="GO" id="GO:0005886">
    <property type="term" value="C:plasma membrane"/>
    <property type="evidence" value="ECO:0007669"/>
    <property type="project" value="TreeGrafter"/>
</dbReference>
<evidence type="ECO:0000259" key="6">
    <source>
        <dbReference type="PROSITE" id="PS50262"/>
    </source>
</evidence>
<evidence type="ECO:0000313" key="7">
    <source>
        <dbReference type="EMBL" id="OTF77708.1"/>
    </source>
</evidence>
<evidence type="ECO:0000256" key="4">
    <source>
        <dbReference type="ARBA" id="ARBA00023136"/>
    </source>
</evidence>
<dbReference type="GO" id="GO:0007189">
    <property type="term" value="P:adenylate cyclase-activating G protein-coupled receptor signaling pathway"/>
    <property type="evidence" value="ECO:0007669"/>
    <property type="project" value="TreeGrafter"/>
</dbReference>
<evidence type="ECO:0000313" key="8">
    <source>
        <dbReference type="Proteomes" id="UP000194236"/>
    </source>
</evidence>
<dbReference type="SUPFAM" id="SSF81321">
    <property type="entry name" value="Family A G protein-coupled receptor-like"/>
    <property type="match status" value="1"/>
</dbReference>
<organism evidence="7 8">
    <name type="scientific">Euroglyphus maynei</name>
    <name type="common">Mayne's house dust mite</name>
    <dbReference type="NCBI Taxonomy" id="6958"/>
    <lineage>
        <taxon>Eukaryota</taxon>
        <taxon>Metazoa</taxon>
        <taxon>Ecdysozoa</taxon>
        <taxon>Arthropoda</taxon>
        <taxon>Chelicerata</taxon>
        <taxon>Arachnida</taxon>
        <taxon>Acari</taxon>
        <taxon>Acariformes</taxon>
        <taxon>Sarcoptiformes</taxon>
        <taxon>Astigmata</taxon>
        <taxon>Psoroptidia</taxon>
        <taxon>Analgoidea</taxon>
        <taxon>Pyroglyphidae</taxon>
        <taxon>Pyroglyphinae</taxon>
        <taxon>Euroglyphus</taxon>
    </lineage>
</organism>
<protein>
    <recommendedName>
        <fullName evidence="6">G-protein coupled receptors family 1 profile domain-containing protein</fullName>
    </recommendedName>
</protein>
<keyword evidence="2 5" id="KW-0812">Transmembrane</keyword>
<feature type="transmembrane region" description="Helical" evidence="5">
    <location>
        <begin position="32"/>
        <end position="55"/>
    </location>
</feature>
<dbReference type="InterPro" id="IPR017452">
    <property type="entry name" value="GPCR_Rhodpsn_7TM"/>
</dbReference>
<keyword evidence="8" id="KW-1185">Reference proteome</keyword>
<comment type="subcellular location">
    <subcellularLocation>
        <location evidence="1">Membrane</location>
    </subcellularLocation>
</comment>
<feature type="domain" description="G-protein coupled receptors family 1 profile" evidence="6">
    <location>
        <begin position="1"/>
        <end position="52"/>
    </location>
</feature>
<dbReference type="PROSITE" id="PS50262">
    <property type="entry name" value="G_PROTEIN_RECEP_F1_2"/>
    <property type="match status" value="1"/>
</dbReference>
<comment type="caution">
    <text evidence="7">The sequence shown here is derived from an EMBL/GenBank/DDBJ whole genome shotgun (WGS) entry which is preliminary data.</text>
</comment>
<dbReference type="AlphaFoldDB" id="A0A1Y3BCU2"/>
<dbReference type="GO" id="GO:0008528">
    <property type="term" value="F:G protein-coupled peptide receptor activity"/>
    <property type="evidence" value="ECO:0007669"/>
    <property type="project" value="TreeGrafter"/>
</dbReference>
<dbReference type="Proteomes" id="UP000194236">
    <property type="component" value="Unassembled WGS sequence"/>
</dbReference>
<feature type="transmembrane region" description="Helical" evidence="5">
    <location>
        <begin position="7"/>
        <end position="26"/>
    </location>
</feature>
<accession>A0A1Y3BCU2</accession>
<evidence type="ECO:0000256" key="3">
    <source>
        <dbReference type="ARBA" id="ARBA00022989"/>
    </source>
</evidence>
<dbReference type="PANTHER" id="PTHR24372:SF77">
    <property type="entry name" value="G-PROTEIN COUPLED RECEPTORS FAMILY 1 PROFILE DOMAIN-CONTAINING PROTEIN"/>
    <property type="match status" value="1"/>
</dbReference>
<dbReference type="OrthoDB" id="6022531at2759"/>
<evidence type="ECO:0000256" key="2">
    <source>
        <dbReference type="ARBA" id="ARBA00022692"/>
    </source>
</evidence>
<keyword evidence="3 5" id="KW-1133">Transmembrane helix</keyword>
<evidence type="ECO:0000256" key="5">
    <source>
        <dbReference type="SAM" id="Phobius"/>
    </source>
</evidence>
<evidence type="ECO:0000256" key="1">
    <source>
        <dbReference type="ARBA" id="ARBA00004370"/>
    </source>
</evidence>
<sequence length="296" mass="33637">MALIVITNFLCWFPVIIMGFLALGGIHIPGAAYSWIAVLVLPLNSATNPAIYTLLQLIPNFRSQTQQKRIDNRLASMRSICMNGSNAGSLRRVANQTNGQQDSSFILSHVSSSLQYVQQPNRPPVKLLMQPPPGYQSLNEFLRTKEPLIARDLYEICLSLSMILKDFHKMGYALGTINCENIFVTSRPIRCIDNYSKKVDEIDNETLTKMDGEYRLQAYIPPFNSYQVPRAAISDTTSDNNHLSLEEPNDFAIDMEEFGKVIKRMLQVYHTRTLRRRDSSFRSISSLTPKNTDHKE</sequence>